<organism evidence="1">
    <name type="scientific">Brassica napus</name>
    <name type="common">Rape</name>
    <dbReference type="NCBI Taxonomy" id="3708"/>
    <lineage>
        <taxon>Eukaryota</taxon>
        <taxon>Viridiplantae</taxon>
        <taxon>Streptophyta</taxon>
        <taxon>Embryophyta</taxon>
        <taxon>Tracheophyta</taxon>
        <taxon>Spermatophyta</taxon>
        <taxon>Magnoliopsida</taxon>
        <taxon>eudicotyledons</taxon>
        <taxon>Gunneridae</taxon>
        <taxon>Pentapetalae</taxon>
        <taxon>rosids</taxon>
        <taxon>malvids</taxon>
        <taxon>Brassicales</taxon>
        <taxon>Brassicaceae</taxon>
        <taxon>Brassiceae</taxon>
        <taxon>Brassica</taxon>
    </lineage>
</organism>
<dbReference type="EMBL" id="HG994370">
    <property type="protein sequence ID" value="CAF2062820.1"/>
    <property type="molecule type" value="Genomic_DNA"/>
</dbReference>
<dbReference type="AlphaFoldDB" id="A0A816QS79"/>
<evidence type="ECO:0000313" key="1">
    <source>
        <dbReference type="EMBL" id="CAF2062820.1"/>
    </source>
</evidence>
<protein>
    <submittedName>
        <fullName evidence="1">(rape) hypothetical protein</fullName>
    </submittedName>
</protein>
<accession>A0A816QS79</accession>
<proteinExistence type="predicted"/>
<sequence>MDEGELELAEAYNEELDKPEICNGDGAVWARNEKEKEDDALEVKLDKGD</sequence>
<gene>
    <name evidence="1" type="ORF">DARMORV10_C06P40240.1</name>
</gene>
<dbReference type="Proteomes" id="UP001295469">
    <property type="component" value="Chromosome C06"/>
</dbReference>
<name>A0A816QS79_BRANA</name>
<reference evidence="1" key="1">
    <citation type="submission" date="2021-01" db="EMBL/GenBank/DDBJ databases">
        <authorList>
            <consortium name="Genoscope - CEA"/>
            <person name="William W."/>
        </authorList>
    </citation>
    <scope>NUCLEOTIDE SEQUENCE</scope>
</reference>